<protein>
    <submittedName>
        <fullName evidence="1">Uncharacterized protein</fullName>
    </submittedName>
</protein>
<dbReference type="RefSeq" id="WP_094102859.1">
    <property type="nucleotide sequence ID" value="NZ_MPOH02000009.1"/>
</dbReference>
<dbReference type="AlphaFoldDB" id="A0A1V6MW32"/>
<comment type="caution">
    <text evidence="1">The sequence shown here is derived from an EMBL/GenBank/DDBJ whole genome shotgun (WGS) entry which is preliminary data.</text>
</comment>
<reference evidence="1 2" key="2">
    <citation type="submission" date="2017-02" db="EMBL/GenBank/DDBJ databases">
        <title>Draft genome sequence of Streptomyces phaeoluteigriseus type strain DSM41896.</title>
        <authorList>
            <person name="Salih T.S."/>
            <person name="Algora Gallardo L."/>
            <person name="Melo Santos T."/>
            <person name="Filgueira Martinez S."/>
            <person name="Herron P.R."/>
        </authorList>
    </citation>
    <scope>NUCLEOTIDE SEQUENCE [LARGE SCALE GENOMIC DNA]</scope>
    <source>
        <strain evidence="1 2">DSM 41896</strain>
    </source>
</reference>
<organism evidence="1 2">
    <name type="scientific">Streptomyces phaeoluteigriseus</name>
    <dbReference type="NCBI Taxonomy" id="114686"/>
    <lineage>
        <taxon>Bacteria</taxon>
        <taxon>Bacillati</taxon>
        <taxon>Actinomycetota</taxon>
        <taxon>Actinomycetes</taxon>
        <taxon>Kitasatosporales</taxon>
        <taxon>Streptomycetaceae</taxon>
        <taxon>Streptomyces</taxon>
        <taxon>Streptomyces aurantiacus group</taxon>
    </lineage>
</organism>
<accession>A0A1V6MW32</accession>
<evidence type="ECO:0000313" key="2">
    <source>
        <dbReference type="Proteomes" id="UP000184286"/>
    </source>
</evidence>
<reference evidence="2" key="1">
    <citation type="submission" date="2016-11" db="EMBL/GenBank/DDBJ databases">
        <authorList>
            <person name="Schniete J.K."/>
            <person name="Salih T."/>
            <person name="Algora Gallardo L."/>
            <person name="Martinez Fernandez S."/>
            <person name="Herron P.R."/>
        </authorList>
    </citation>
    <scope>NUCLEOTIDE SEQUENCE [LARGE SCALE GENOMIC DNA]</scope>
    <source>
        <strain evidence="2">DSM 41896</strain>
    </source>
</reference>
<gene>
    <name evidence="1" type="ORF">BM536_011005</name>
</gene>
<sequence>MRQLLDRPRGSTETYEEIVFVPGTGFRVVGVRTVPSGPSVVLLRELPGNATAYMDGSQELSGLDLKALAHLEEALAKGFRVGDDPRWPDRCSGPVGQEG</sequence>
<dbReference type="Proteomes" id="UP000184286">
    <property type="component" value="Unassembled WGS sequence"/>
</dbReference>
<evidence type="ECO:0000313" key="1">
    <source>
        <dbReference type="EMBL" id="OQD56671.1"/>
    </source>
</evidence>
<dbReference type="STRING" id="114686.BM536_011005"/>
<dbReference type="EMBL" id="MPOH02000009">
    <property type="protein sequence ID" value="OQD56671.1"/>
    <property type="molecule type" value="Genomic_DNA"/>
</dbReference>
<name>A0A1V6MW32_9ACTN</name>
<proteinExistence type="predicted"/>